<comment type="caution">
    <text evidence="1">The sequence shown here is derived from an EMBL/GenBank/DDBJ whole genome shotgun (WGS) entry which is preliminary data.</text>
</comment>
<proteinExistence type="predicted"/>
<reference evidence="1" key="1">
    <citation type="journal article" date="2014" name="Front. Microbiol.">
        <title>High frequency of phylogenetically diverse reductive dehalogenase-homologous genes in deep subseafloor sedimentary metagenomes.</title>
        <authorList>
            <person name="Kawai M."/>
            <person name="Futagami T."/>
            <person name="Toyoda A."/>
            <person name="Takaki Y."/>
            <person name="Nishi S."/>
            <person name="Hori S."/>
            <person name="Arai W."/>
            <person name="Tsubouchi T."/>
            <person name="Morono Y."/>
            <person name="Uchiyama I."/>
            <person name="Ito T."/>
            <person name="Fujiyama A."/>
            <person name="Inagaki F."/>
            <person name="Takami H."/>
        </authorList>
    </citation>
    <scope>NUCLEOTIDE SEQUENCE</scope>
    <source>
        <strain evidence="1">Expedition CK06-06</strain>
    </source>
</reference>
<accession>X1NLU3</accession>
<name>X1NLU3_9ZZZZ</name>
<evidence type="ECO:0008006" key="2">
    <source>
        <dbReference type="Google" id="ProtNLM"/>
    </source>
</evidence>
<evidence type="ECO:0000313" key="1">
    <source>
        <dbReference type="EMBL" id="GAI31191.1"/>
    </source>
</evidence>
<dbReference type="EMBL" id="BARV01018159">
    <property type="protein sequence ID" value="GAI31191.1"/>
    <property type="molecule type" value="Genomic_DNA"/>
</dbReference>
<organism evidence="1">
    <name type="scientific">marine sediment metagenome</name>
    <dbReference type="NCBI Taxonomy" id="412755"/>
    <lineage>
        <taxon>unclassified sequences</taxon>
        <taxon>metagenomes</taxon>
        <taxon>ecological metagenomes</taxon>
    </lineage>
</organism>
<dbReference type="AlphaFoldDB" id="X1NLU3"/>
<protein>
    <recommendedName>
        <fullName evidence="2">SpoVT-AbrB domain-containing protein</fullName>
    </recommendedName>
</protein>
<gene>
    <name evidence="1" type="ORF">S06H3_30783</name>
</gene>
<sequence>MATKDYLINETSTISSKYGKTVIPKTLRAILNIRDGHRILWKSAKRKSGKVWTLVIETMPKP</sequence>